<protein>
    <recommendedName>
        <fullName evidence="4">Aminodeoxyfutalosine deaminase/Imidazolonepropionase-like composite domain-containing protein</fullName>
    </recommendedName>
</protein>
<dbReference type="EMBL" id="JBHMQV010000009">
    <property type="protein sequence ID" value="MFC0846832.1"/>
    <property type="molecule type" value="Genomic_DNA"/>
</dbReference>
<reference evidence="5 6" key="1">
    <citation type="submission" date="2024-09" db="EMBL/GenBank/DDBJ databases">
        <authorList>
            <person name="Sun Q."/>
            <person name="Mori K."/>
        </authorList>
    </citation>
    <scope>NUCLEOTIDE SEQUENCE [LARGE SCALE GENOMIC DNA]</scope>
    <source>
        <strain evidence="5 6">JCM 4557</strain>
    </source>
</reference>
<evidence type="ECO:0000256" key="1">
    <source>
        <dbReference type="ARBA" id="ARBA00022723"/>
    </source>
</evidence>
<feature type="domain" description="Aminodeoxyfutalosine deaminase/Imidazolonepropionase-like composite" evidence="4">
    <location>
        <begin position="12"/>
        <end position="36"/>
    </location>
</feature>
<dbReference type="Pfam" id="PF22039">
    <property type="entry name" value="HUTI_composite_bact"/>
    <property type="match status" value="1"/>
</dbReference>
<keyword evidence="1" id="KW-0479">Metal-binding</keyword>
<keyword evidence="3" id="KW-0862">Zinc</keyword>
<dbReference type="InterPro" id="IPR054418">
    <property type="entry name" value="MQNX/HUTI_composite_N"/>
</dbReference>
<organism evidence="5 6">
    <name type="scientific">Streptomyces noboritoensis</name>
    <dbReference type="NCBI Taxonomy" id="67337"/>
    <lineage>
        <taxon>Bacteria</taxon>
        <taxon>Bacillati</taxon>
        <taxon>Actinomycetota</taxon>
        <taxon>Actinomycetes</taxon>
        <taxon>Kitasatosporales</taxon>
        <taxon>Streptomycetaceae</taxon>
        <taxon>Streptomyces</taxon>
    </lineage>
</organism>
<evidence type="ECO:0000313" key="5">
    <source>
        <dbReference type="EMBL" id="MFC0846832.1"/>
    </source>
</evidence>
<dbReference type="InterPro" id="IPR011059">
    <property type="entry name" value="Metal-dep_hydrolase_composite"/>
</dbReference>
<evidence type="ECO:0000256" key="2">
    <source>
        <dbReference type="ARBA" id="ARBA00022801"/>
    </source>
</evidence>
<name>A0ABV6TM13_9ACTN</name>
<dbReference type="SUPFAM" id="SSF51338">
    <property type="entry name" value="Composite domain of metallo-dependent hydrolases"/>
    <property type="match status" value="1"/>
</dbReference>
<keyword evidence="6" id="KW-1185">Reference proteome</keyword>
<comment type="caution">
    <text evidence="5">The sequence shown here is derived from an EMBL/GenBank/DDBJ whole genome shotgun (WGS) entry which is preliminary data.</text>
</comment>
<sequence length="178" mass="18457">MLTIHAPAVGDAVVVEGSVVAAIGPYEEVAAAYPAARVRRWPGVLVPGLVNPYGPELLEQAYHPDPREADELGVDPVPVFFADEVRLGASARRGVQRMLACGVVAVSGELRVRAVVEAVRRSGVAVVPRASVPSGTPSLSAGVALPPLRVGDAARFSVFDGSVCVATVLGGRLVYRAK</sequence>
<keyword evidence="2" id="KW-0378">Hydrolase</keyword>
<evidence type="ECO:0000313" key="6">
    <source>
        <dbReference type="Proteomes" id="UP001589887"/>
    </source>
</evidence>
<evidence type="ECO:0000256" key="3">
    <source>
        <dbReference type="ARBA" id="ARBA00022833"/>
    </source>
</evidence>
<dbReference type="Gene3D" id="2.30.40.10">
    <property type="entry name" value="Urease, subunit C, domain 1"/>
    <property type="match status" value="1"/>
</dbReference>
<dbReference type="RefSeq" id="WP_394321897.1">
    <property type="nucleotide sequence ID" value="NZ_JBHMQV010000009.1"/>
</dbReference>
<proteinExistence type="predicted"/>
<gene>
    <name evidence="5" type="ORF">ACFH04_24395</name>
</gene>
<accession>A0ABV6TM13</accession>
<dbReference type="Proteomes" id="UP001589887">
    <property type="component" value="Unassembled WGS sequence"/>
</dbReference>
<evidence type="ECO:0000259" key="4">
    <source>
        <dbReference type="Pfam" id="PF22039"/>
    </source>
</evidence>